<dbReference type="InterPro" id="IPR016024">
    <property type="entry name" value="ARM-type_fold"/>
</dbReference>
<dbReference type="InterPro" id="IPR011989">
    <property type="entry name" value="ARM-like"/>
</dbReference>
<gene>
    <name evidence="2" type="ORF">AaE_010575</name>
</gene>
<accession>A0A6A5A5N6</accession>
<dbReference type="InterPro" id="IPR024395">
    <property type="entry name" value="CLASP_N_dom"/>
</dbReference>
<protein>
    <recommendedName>
        <fullName evidence="1">CLASP N-terminal domain-containing protein</fullName>
    </recommendedName>
</protein>
<dbReference type="Pfam" id="PF12348">
    <property type="entry name" value="CLASP_N"/>
    <property type="match status" value="2"/>
</dbReference>
<dbReference type="GO" id="GO:0005881">
    <property type="term" value="C:cytoplasmic microtubule"/>
    <property type="evidence" value="ECO:0007669"/>
    <property type="project" value="TreeGrafter"/>
</dbReference>
<dbReference type="PANTHER" id="PTHR21567:SF9">
    <property type="entry name" value="CLIP-ASSOCIATING PROTEIN"/>
    <property type="match status" value="1"/>
</dbReference>
<feature type="domain" description="CLASP N-terminal" evidence="1">
    <location>
        <begin position="142"/>
        <end position="202"/>
    </location>
</feature>
<dbReference type="GO" id="GO:0008017">
    <property type="term" value="F:microtubule binding"/>
    <property type="evidence" value="ECO:0007669"/>
    <property type="project" value="TreeGrafter"/>
</dbReference>
<dbReference type="Gene3D" id="1.25.10.10">
    <property type="entry name" value="Leucine-rich Repeat Variant"/>
    <property type="match status" value="2"/>
</dbReference>
<dbReference type="GO" id="GO:0005819">
    <property type="term" value="C:spindle"/>
    <property type="evidence" value="ECO:0007669"/>
    <property type="project" value="UniProtKB-ARBA"/>
</dbReference>
<evidence type="ECO:0000313" key="2">
    <source>
        <dbReference type="EMBL" id="KAF0718714.1"/>
    </source>
</evidence>
<comment type="caution">
    <text evidence="2">The sequence shown here is derived from an EMBL/GenBank/DDBJ whole genome shotgun (WGS) entry which is preliminary data.</text>
</comment>
<dbReference type="SUPFAM" id="SSF48371">
    <property type="entry name" value="ARM repeat"/>
    <property type="match status" value="1"/>
</dbReference>
<dbReference type="PANTHER" id="PTHR21567">
    <property type="entry name" value="CLASP"/>
    <property type="match status" value="1"/>
</dbReference>
<evidence type="ECO:0000313" key="3">
    <source>
        <dbReference type="Proteomes" id="UP000469452"/>
    </source>
</evidence>
<evidence type="ECO:0000259" key="1">
    <source>
        <dbReference type="Pfam" id="PF12348"/>
    </source>
</evidence>
<reference evidence="2 3" key="1">
    <citation type="submission" date="2019-06" db="EMBL/GenBank/DDBJ databases">
        <title>Genomics analysis of Aphanomyces spp. identifies a new class of oomycete effector associated with host adaptation.</title>
        <authorList>
            <person name="Gaulin E."/>
        </authorList>
    </citation>
    <scope>NUCLEOTIDE SEQUENCE [LARGE SCALE GENOMIC DNA]</scope>
    <source>
        <strain evidence="2 3">E</strain>
    </source>
</reference>
<dbReference type="AlphaFoldDB" id="A0A6A5A5N6"/>
<dbReference type="VEuPathDB" id="FungiDB:H257_12949"/>
<dbReference type="EMBL" id="VJMI01016497">
    <property type="protein sequence ID" value="KAF0718714.1"/>
    <property type="molecule type" value="Genomic_DNA"/>
</dbReference>
<feature type="domain" description="CLASP N-terminal" evidence="1">
    <location>
        <begin position="20"/>
        <end position="110"/>
    </location>
</feature>
<dbReference type="GO" id="GO:0000278">
    <property type="term" value="P:mitotic cell cycle"/>
    <property type="evidence" value="ECO:0007669"/>
    <property type="project" value="UniProtKB-ARBA"/>
</dbReference>
<dbReference type="Proteomes" id="UP000469452">
    <property type="component" value="Unassembled WGS sequence"/>
</dbReference>
<name>A0A6A5A5N6_APHAT</name>
<sequence length="325" mass="35818">MLKSKGPYNVKAIESSLQNHVDWIKRIQALQLIQAWAKSEKAHSSPEFVNGIHQLRDLVAEQVADIRSSVSKEASLTISILANNMKDAAFDPLVDVFLTSLLKALGITIEVRITRKRGYIPIVITSAADSCIQSVLKSSRIGHYAAIPNHGVPDQISKVLLPALCDANGDVRAASRKCFWAFHAVDTKKALLVFDKLDSATKVKLIEEGGSGFDYKAPTATPSSSYPSGVTSKTTFRSRSLEADGSAKDVNPVVTRLYQPHYFQNRWQRRANLKEARDLRECTFTPVILRKQLKTNVKHAAVPMLELDKLAIQGDLRGCVSPVNA</sequence>
<proteinExistence type="predicted"/>
<dbReference type="GO" id="GO:0000226">
    <property type="term" value="P:microtubule cytoskeleton organization"/>
    <property type="evidence" value="ECO:0007669"/>
    <property type="project" value="TreeGrafter"/>
</dbReference>
<organism evidence="2 3">
    <name type="scientific">Aphanomyces astaci</name>
    <name type="common">Crayfish plague agent</name>
    <dbReference type="NCBI Taxonomy" id="112090"/>
    <lineage>
        <taxon>Eukaryota</taxon>
        <taxon>Sar</taxon>
        <taxon>Stramenopiles</taxon>
        <taxon>Oomycota</taxon>
        <taxon>Saprolegniomycetes</taxon>
        <taxon>Saprolegniales</taxon>
        <taxon>Verrucalvaceae</taxon>
        <taxon>Aphanomyces</taxon>
    </lineage>
</organism>